<dbReference type="InterPro" id="IPR009050">
    <property type="entry name" value="Globin-like_sf"/>
</dbReference>
<dbReference type="GO" id="GO:0019825">
    <property type="term" value="F:oxygen binding"/>
    <property type="evidence" value="ECO:0007669"/>
    <property type="project" value="InterPro"/>
</dbReference>
<dbReference type="GO" id="GO:0020037">
    <property type="term" value="F:heme binding"/>
    <property type="evidence" value="ECO:0007669"/>
    <property type="project" value="InterPro"/>
</dbReference>
<organism evidence="8 9">
    <name type="scientific">Halarcobacter ebronensis</name>
    <dbReference type="NCBI Taxonomy" id="1462615"/>
    <lineage>
        <taxon>Bacteria</taxon>
        <taxon>Pseudomonadati</taxon>
        <taxon>Campylobacterota</taxon>
        <taxon>Epsilonproteobacteria</taxon>
        <taxon>Campylobacterales</taxon>
        <taxon>Arcobacteraceae</taxon>
        <taxon>Halarcobacter</taxon>
    </lineage>
</organism>
<evidence type="ECO:0000256" key="1">
    <source>
        <dbReference type="ARBA" id="ARBA00001971"/>
    </source>
</evidence>
<comment type="similarity">
    <text evidence="6">Belongs to the truncated hemoglobin family. Group II subfamily.</text>
</comment>
<feature type="binding site" description="distal binding residue" evidence="7">
    <location>
        <position position="65"/>
    </location>
    <ligand>
        <name>heme</name>
        <dbReference type="ChEBI" id="CHEBI:30413"/>
    </ligand>
    <ligandPart>
        <name>Fe</name>
        <dbReference type="ChEBI" id="CHEBI:18248"/>
    </ligandPart>
</feature>
<keyword evidence="4 7" id="KW-0479">Metal-binding</keyword>
<proteinExistence type="inferred from homology"/>
<dbReference type="PANTHER" id="PTHR47366:SF1">
    <property type="entry name" value="TWO-ON-TWO HEMOGLOBIN-3"/>
    <property type="match status" value="1"/>
</dbReference>
<evidence type="ECO:0000256" key="7">
    <source>
        <dbReference type="PIRSR" id="PIRSR601486-1"/>
    </source>
</evidence>
<dbReference type="InterPro" id="IPR044203">
    <property type="entry name" value="GlbO/GLB3-like"/>
</dbReference>
<dbReference type="GO" id="GO:0005344">
    <property type="term" value="F:oxygen carrier activity"/>
    <property type="evidence" value="ECO:0007669"/>
    <property type="project" value="InterPro"/>
</dbReference>
<dbReference type="SUPFAM" id="SSF46458">
    <property type="entry name" value="Globin-like"/>
    <property type="match status" value="1"/>
</dbReference>
<evidence type="ECO:0000256" key="3">
    <source>
        <dbReference type="ARBA" id="ARBA00022617"/>
    </source>
</evidence>
<evidence type="ECO:0000256" key="5">
    <source>
        <dbReference type="ARBA" id="ARBA00023004"/>
    </source>
</evidence>
<dbReference type="Pfam" id="PF01152">
    <property type="entry name" value="Bac_globin"/>
    <property type="match status" value="1"/>
</dbReference>
<keyword evidence="3 7" id="KW-0349">Heme</keyword>
<dbReference type="PANTHER" id="PTHR47366">
    <property type="entry name" value="TWO-ON-TWO HEMOGLOBIN-3"/>
    <property type="match status" value="1"/>
</dbReference>
<dbReference type="InterPro" id="IPR019795">
    <property type="entry name" value="Globin_bac-like_CS"/>
</dbReference>
<evidence type="ECO:0000256" key="6">
    <source>
        <dbReference type="ARBA" id="ARBA00034496"/>
    </source>
</evidence>
<evidence type="ECO:0000313" key="9">
    <source>
        <dbReference type="Proteomes" id="UP000290172"/>
    </source>
</evidence>
<evidence type="ECO:0000256" key="4">
    <source>
        <dbReference type="ARBA" id="ARBA00022723"/>
    </source>
</evidence>
<dbReference type="RefSeq" id="WP_128979477.1">
    <property type="nucleotide sequence ID" value="NZ_PDKJ01000003.1"/>
</dbReference>
<keyword evidence="2" id="KW-0813">Transport</keyword>
<dbReference type="Proteomes" id="UP000290172">
    <property type="component" value="Unassembled WGS sequence"/>
</dbReference>
<protein>
    <submittedName>
        <fullName evidence="8">Globin</fullName>
    </submittedName>
</protein>
<dbReference type="Gene3D" id="1.10.490.10">
    <property type="entry name" value="Globins"/>
    <property type="match status" value="1"/>
</dbReference>
<evidence type="ECO:0000256" key="2">
    <source>
        <dbReference type="ARBA" id="ARBA00022448"/>
    </source>
</evidence>
<name>A0A4Q0YJB8_9BACT</name>
<comment type="cofactor">
    <cofactor evidence="1">
        <name>heme</name>
        <dbReference type="ChEBI" id="CHEBI:30413"/>
    </cofactor>
</comment>
<evidence type="ECO:0000313" key="8">
    <source>
        <dbReference type="EMBL" id="RXJ69259.1"/>
    </source>
</evidence>
<sequence length="154" mass="17914">MDYKITKTEFGERPDYELPKPIFLEEMGEKGLVKLFDEFYDLVAQSDIGNFFPQDEEELQKIKGHNVKFFIEACGGPKYYSEAVGHFDMIKAHEPFSITEKARTEWLGCMEEILRKSTVSDEAKKSFWDYLEKFSKHTVNVNTGLKLPEDIVKV</sequence>
<dbReference type="AlphaFoldDB" id="A0A4Q0YJB8"/>
<dbReference type="InterPro" id="IPR001486">
    <property type="entry name" value="Hemoglobin_trunc"/>
</dbReference>
<dbReference type="GO" id="GO:0046872">
    <property type="term" value="F:metal ion binding"/>
    <property type="evidence" value="ECO:0007669"/>
    <property type="project" value="UniProtKB-KW"/>
</dbReference>
<dbReference type="InterPro" id="IPR012292">
    <property type="entry name" value="Globin/Proto"/>
</dbReference>
<gene>
    <name evidence="8" type="ORF">CRV08_04415</name>
</gene>
<accession>A0A4Q0YJB8</accession>
<reference evidence="8 9" key="1">
    <citation type="submission" date="2017-10" db="EMBL/GenBank/DDBJ databases">
        <title>Genomics of the genus Arcobacter.</title>
        <authorList>
            <person name="Perez-Cataluna A."/>
            <person name="Figueras M.J."/>
        </authorList>
    </citation>
    <scope>NUCLEOTIDE SEQUENCE [LARGE SCALE GENOMIC DNA]</scope>
    <source>
        <strain evidence="8 9">CECT 8993</strain>
    </source>
</reference>
<dbReference type="EMBL" id="PDKJ01000003">
    <property type="protein sequence ID" value="RXJ69259.1"/>
    <property type="molecule type" value="Genomic_DNA"/>
</dbReference>
<dbReference type="PROSITE" id="PS01213">
    <property type="entry name" value="GLOBIN_FAM_2"/>
    <property type="match status" value="1"/>
</dbReference>
<comment type="caution">
    <text evidence="8">The sequence shown here is derived from an EMBL/GenBank/DDBJ whole genome shotgun (WGS) entry which is preliminary data.</text>
</comment>
<keyword evidence="5 7" id="KW-0408">Iron</keyword>